<accession>A0A425DCE2</accession>
<sequence>MASNRRVWVALVDGKGFKLTSPGKVNVSPDSDVDDIKQAVEAMYHDSVLARITPTDISVYVDQAAFARNDAPLAVDAMVEGYGEHLANPILVVAPFTSNKSQHDGDVETHRAVEGPVSVFSNKPWQAFATSVKPMLSAIAPVERDSWTEYSKREQLHYGVETLPLPSLRGLDTTSTLLLYEPCSSQNEIHLNGVMRALSKVDAAVKYMECADEAELMFMADVLEKGIVRSDLKPLYKPEAVLERVRTRGAFLPVVLPMSKNILSIETNDNLAVERLVEVLLAIDVMELKDLLQVYNADPRTFKLSPAIKGAITMILEACFIQYAGFSLPVLSMTLLLEESQEHTRAIHIPRGRFNLMAQSYLTCDFHFRFKKNEIQQLKVLLEIPDPIITPQRYNASAEEALCILLNRFTC</sequence>
<comment type="caution">
    <text evidence="1">The sequence shown here is derived from an EMBL/GenBank/DDBJ whole genome shotgun (WGS) entry which is preliminary data.</text>
</comment>
<dbReference type="Proteomes" id="UP000284702">
    <property type="component" value="Unassembled WGS sequence"/>
</dbReference>
<protein>
    <submittedName>
        <fullName evidence="1">Uncharacterized protein</fullName>
    </submittedName>
</protein>
<organism evidence="1 2">
    <name type="scientific">Aphanomyces astaci</name>
    <name type="common">Crayfish plague agent</name>
    <dbReference type="NCBI Taxonomy" id="112090"/>
    <lineage>
        <taxon>Eukaryota</taxon>
        <taxon>Sar</taxon>
        <taxon>Stramenopiles</taxon>
        <taxon>Oomycota</taxon>
        <taxon>Saprolegniomycetes</taxon>
        <taxon>Saprolegniales</taxon>
        <taxon>Verrucalvaceae</taxon>
        <taxon>Aphanomyces</taxon>
    </lineage>
</organism>
<name>A0A425DCE2_APHAT</name>
<dbReference type="EMBL" id="MZMZ02002197">
    <property type="protein sequence ID" value="RQM26924.1"/>
    <property type="molecule type" value="Genomic_DNA"/>
</dbReference>
<gene>
    <name evidence="1" type="ORF">B5M09_011210</name>
</gene>
<dbReference type="AlphaFoldDB" id="A0A425DCE2"/>
<keyword evidence="2" id="KW-1185">Reference proteome</keyword>
<proteinExistence type="predicted"/>
<evidence type="ECO:0000313" key="2">
    <source>
        <dbReference type="Proteomes" id="UP000284702"/>
    </source>
</evidence>
<dbReference type="VEuPathDB" id="FungiDB:H257_18815"/>
<dbReference type="PANTHER" id="PTHR34615">
    <property type="entry name" value="PX DOMAIN-CONTAINING PROTEIN"/>
    <property type="match status" value="1"/>
</dbReference>
<dbReference type="VEuPathDB" id="FungiDB:H257_17205"/>
<reference evidence="1" key="1">
    <citation type="submission" date="2018-07" db="EMBL/GenBank/DDBJ databases">
        <title>Annotation of Aphanomyces astaci genome assembly.</title>
        <authorList>
            <person name="Studholme D.J."/>
        </authorList>
    </citation>
    <scope>NUCLEOTIDE SEQUENCE [LARGE SCALE GENOMIC DNA]</scope>
    <source>
        <strain evidence="1">Pc</strain>
    </source>
</reference>
<dbReference type="PANTHER" id="PTHR34615:SF1">
    <property type="entry name" value="PX DOMAIN-CONTAINING PROTEIN"/>
    <property type="match status" value="1"/>
</dbReference>
<evidence type="ECO:0000313" key="1">
    <source>
        <dbReference type="EMBL" id="RQM26924.1"/>
    </source>
</evidence>